<keyword evidence="4" id="KW-0472">Membrane</keyword>
<dbReference type="Proteomes" id="UP000199580">
    <property type="component" value="Unassembled WGS sequence"/>
</dbReference>
<dbReference type="OrthoDB" id="680700at2"/>
<evidence type="ECO:0000256" key="3">
    <source>
        <dbReference type="ARBA" id="ARBA00022989"/>
    </source>
</evidence>
<evidence type="ECO:0000313" key="8">
    <source>
        <dbReference type="Proteomes" id="UP000199580"/>
    </source>
</evidence>
<proteinExistence type="predicted"/>
<sequence>MILLLLLLAITLSLPVVQTQIAVYLTNRINKDYKTNIRVDQVAITVFGGVKLKKVLIRDHHKDTLIYADRIKTNILDFKQMTDGDLHFGVIRLDGLVFNLKQYKGEAGTNLDRFIAAFSSGKPSTKKFLMTAENAYFTNGRFLLIDENRANPKDVDFKKIESEIKNFKIHGPEVTMKIVKMSMLDYRGLFVENLASDFTYTKTNIKLENLDLKTKESFMKGKVILNYDRKDFSDFNNKVKFDIKVDSATLATNDIRYFYKELGKDKKFNLHATIKGTLNDLTATNLRLIDNYNSQIIGNVNFKNLFGKENQFFYMNGNFSKVSSTYKNLVGLLPNVLGEKLPSSLEKLGQFLLSGRAEITAKTIDTDFYMKTVLGNVKSNLVMTDIDNIDNATYVGNIILEDFDIGSFLDRKDIRKVSMNVDVDGKGFTEKYLDTKFSGDIFKLNYNNYTYTKIIVDGSFKKPFFSGKVFINDPNLFMDFAGSVNFSKKKYLYDFHTKIDYANLNKLHFVKDSTAIFKGDVVMKISGNSLDNLQGSVFINQTSYQNNKDTYLFDDFTITSSFDEDRVRKITVDSPDIINGKIVGKYQFGQLRKMVENSIGSLYANYNPNIIKKGQFLKFNFTIYNKVIDVFYPEINIGENTNFRGSINSDNNDFKFNFSSPKISAFDNSFDNIQIEIDNKNPLFNTYIAMDSIKTKQYKISDFNVINVTRNDTLFVRSEFKGGDQAQDYFNLNLYHTITKDKQSVVGLQKSEMKFKDYLWYLNENDSDDNKVVFDKALKNFSIDNIVMSHEQQKIELGGILKGKNYKDLKLNFTDVDLEKVLPTLSKFTIAGNLNGVVNFKENNAVYQPTASINIDSLYVNSIALGKMNLNIEGDDSLQKFYLNSSIENENVESFSANGDISIINKKTNLDLDLNFDDFNLGVLGSLGAGVLSNVRGFASGRSNIAGDVENLEINGRLFMKGAGMGIPYLNVDYGIEDGAIVDVTKDKFLFRNVMIKDTKYQTIGRLNGNIGHKNFGNWKLDLNIDSERLLALDTQDSEDAAYFGTAFINGSASVSGPTNGLFIKVNAKSEKGTAVKIPINNAEATGDNNYIHFVTANEKFNLKKGIVDNTRNYNGLELEFDFDITPDAEVEVILDRNSGHGMKGKGYGSLLFKINTLGKFNMWGDFQAYEGTYNFRYGGLINKKFDVKKGGSITWEGDPMRAVLNIEAVYKTTANPAVLLDNSSLNKKVPVEVVIGLKGNLTNPEPDFDINFPTVSSVLKSEIQTKLDDKDIRQKQALILLSTGGFLSVEGVNQTTLTNNLYEKFSDIFGDIFKDDDGKIVVGVDLVAADRTPGTESDGRFGVTVSSKVSERITINGKLGVPVGGINESAVVGDVEVQYRVNEDGTMNLRVFNRENDINYIGEGIGYTQGIGISYEVDFDTFTELINRVFKKKIEVEKKSDIEVPDSQLAPEYINFQPEKKAETPKKPATVKPNSEAVPNDD</sequence>
<gene>
    <name evidence="7" type="ORF">SAMN04487935_2782</name>
</gene>
<protein>
    <recommendedName>
        <fullName evidence="6">Translocation and assembly module TamB C-terminal domain-containing protein</fullName>
    </recommendedName>
</protein>
<keyword evidence="2" id="KW-0812">Transmembrane</keyword>
<evidence type="ECO:0000313" key="7">
    <source>
        <dbReference type="EMBL" id="SDK19749.1"/>
    </source>
</evidence>
<dbReference type="InterPro" id="IPR007452">
    <property type="entry name" value="TamB_C"/>
</dbReference>
<evidence type="ECO:0000256" key="5">
    <source>
        <dbReference type="SAM" id="MobiDB-lite"/>
    </source>
</evidence>
<feature type="region of interest" description="Disordered" evidence="5">
    <location>
        <begin position="1457"/>
        <end position="1483"/>
    </location>
</feature>
<accession>A0A1G8ZX84</accession>
<dbReference type="EMBL" id="FNEZ01000004">
    <property type="protein sequence ID" value="SDK19749.1"/>
    <property type="molecule type" value="Genomic_DNA"/>
</dbReference>
<comment type="subcellular location">
    <subcellularLocation>
        <location evidence="1">Membrane</location>
        <topology evidence="1">Single-pass membrane protein</topology>
    </subcellularLocation>
</comment>
<evidence type="ECO:0000256" key="1">
    <source>
        <dbReference type="ARBA" id="ARBA00004167"/>
    </source>
</evidence>
<name>A0A1G8ZX84_9FLAO</name>
<keyword evidence="3" id="KW-1133">Transmembrane helix</keyword>
<dbReference type="GO" id="GO:0009306">
    <property type="term" value="P:protein secretion"/>
    <property type="evidence" value="ECO:0007669"/>
    <property type="project" value="InterPro"/>
</dbReference>
<evidence type="ECO:0000256" key="4">
    <source>
        <dbReference type="ARBA" id="ARBA00023136"/>
    </source>
</evidence>
<dbReference type="GO" id="GO:0005886">
    <property type="term" value="C:plasma membrane"/>
    <property type="evidence" value="ECO:0007669"/>
    <property type="project" value="InterPro"/>
</dbReference>
<evidence type="ECO:0000256" key="2">
    <source>
        <dbReference type="ARBA" id="ARBA00022692"/>
    </source>
</evidence>
<reference evidence="7 8" key="1">
    <citation type="submission" date="2016-10" db="EMBL/GenBank/DDBJ databases">
        <authorList>
            <person name="de Groot N.N."/>
        </authorList>
    </citation>
    <scope>NUCLEOTIDE SEQUENCE [LARGE SCALE GENOMIC DNA]</scope>
    <source>
        <strain evidence="7 8">CGMCC 1.10076</strain>
    </source>
</reference>
<feature type="domain" description="Translocation and assembly module TamB C-terminal" evidence="6">
    <location>
        <begin position="1000"/>
        <end position="1420"/>
    </location>
</feature>
<evidence type="ECO:0000259" key="6">
    <source>
        <dbReference type="Pfam" id="PF04357"/>
    </source>
</evidence>
<keyword evidence="8" id="KW-1185">Reference proteome</keyword>
<dbReference type="STRING" id="1128970.SAMN04487935_2782"/>
<dbReference type="Pfam" id="PF04357">
    <property type="entry name" value="TamB"/>
    <property type="match status" value="1"/>
</dbReference>
<organism evidence="7 8">
    <name type="scientific">Flavobacterium noncentrifugens</name>
    <dbReference type="NCBI Taxonomy" id="1128970"/>
    <lineage>
        <taxon>Bacteria</taxon>
        <taxon>Pseudomonadati</taxon>
        <taxon>Bacteroidota</taxon>
        <taxon>Flavobacteriia</taxon>
        <taxon>Flavobacteriales</taxon>
        <taxon>Flavobacteriaceae</taxon>
        <taxon>Flavobacterium</taxon>
    </lineage>
</organism>